<evidence type="ECO:0000313" key="11">
    <source>
        <dbReference type="Proteomes" id="UP000076154"/>
    </source>
</evidence>
<dbReference type="InterPro" id="IPR047546">
    <property type="entry name" value="Rcat_RBR_RNF216"/>
</dbReference>
<reference evidence="10" key="1">
    <citation type="submission" date="2018-04" db="EMBL/GenBank/DDBJ databases">
        <title>Whole genome sequencing of Hypsizygus marmoreus.</title>
        <authorList>
            <person name="Choi I.-G."/>
            <person name="Min B."/>
            <person name="Kim J.-G."/>
            <person name="Kim S."/>
            <person name="Oh Y.-L."/>
            <person name="Kong W.-S."/>
            <person name="Park H."/>
            <person name="Jeong J."/>
            <person name="Song E.-S."/>
        </authorList>
    </citation>
    <scope>NUCLEOTIDE SEQUENCE [LARGE SCALE GENOMIC DNA]</scope>
    <source>
        <strain evidence="10">51987-8</strain>
    </source>
</reference>
<dbReference type="Gene3D" id="1.20.120.1750">
    <property type="match status" value="1"/>
</dbReference>
<accession>A0A369JFN5</accession>
<feature type="domain" description="RING-type" evidence="9">
    <location>
        <begin position="409"/>
        <end position="632"/>
    </location>
</feature>
<dbReference type="PANTHER" id="PTHR22770:SF47">
    <property type="entry name" value="E3 UBIQUITIN-PROTEIN LIGASE RNF216"/>
    <property type="match status" value="1"/>
</dbReference>
<evidence type="ECO:0000256" key="5">
    <source>
        <dbReference type="ARBA" id="ARBA00022771"/>
    </source>
</evidence>
<evidence type="ECO:0000256" key="1">
    <source>
        <dbReference type="ARBA" id="ARBA00004906"/>
    </source>
</evidence>
<dbReference type="InterPro" id="IPR051628">
    <property type="entry name" value="LUBAC_E3_Ligases"/>
</dbReference>
<evidence type="ECO:0000256" key="6">
    <source>
        <dbReference type="ARBA" id="ARBA00022786"/>
    </source>
</evidence>
<keyword evidence="6" id="KW-0833">Ubl conjugation pathway</keyword>
<dbReference type="GO" id="GO:0016740">
    <property type="term" value="F:transferase activity"/>
    <property type="evidence" value="ECO:0007669"/>
    <property type="project" value="UniProtKB-KW"/>
</dbReference>
<keyword evidence="11" id="KW-1185">Reference proteome</keyword>
<proteinExistence type="predicted"/>
<keyword evidence="7" id="KW-0862">Zinc</keyword>
<dbReference type="EMBL" id="LUEZ02000106">
    <property type="protein sequence ID" value="RDB18234.1"/>
    <property type="molecule type" value="Genomic_DNA"/>
</dbReference>
<dbReference type="SUPFAM" id="SSF57850">
    <property type="entry name" value="RING/U-box"/>
    <property type="match status" value="1"/>
</dbReference>
<evidence type="ECO:0000256" key="8">
    <source>
        <dbReference type="SAM" id="MobiDB-lite"/>
    </source>
</evidence>
<protein>
    <recommendedName>
        <fullName evidence="9">RING-type domain-containing protein</fullName>
    </recommendedName>
</protein>
<evidence type="ECO:0000259" key="9">
    <source>
        <dbReference type="PROSITE" id="PS51873"/>
    </source>
</evidence>
<comment type="pathway">
    <text evidence="1">Protein modification; protein ubiquitination.</text>
</comment>
<feature type="region of interest" description="Disordered" evidence="8">
    <location>
        <begin position="15"/>
        <end position="37"/>
    </location>
</feature>
<organism evidence="10 11">
    <name type="scientific">Hypsizygus marmoreus</name>
    <name type="common">White beech mushroom</name>
    <name type="synonym">Agaricus marmoreus</name>
    <dbReference type="NCBI Taxonomy" id="39966"/>
    <lineage>
        <taxon>Eukaryota</taxon>
        <taxon>Fungi</taxon>
        <taxon>Dikarya</taxon>
        <taxon>Basidiomycota</taxon>
        <taxon>Agaricomycotina</taxon>
        <taxon>Agaricomycetes</taxon>
        <taxon>Agaricomycetidae</taxon>
        <taxon>Agaricales</taxon>
        <taxon>Tricholomatineae</taxon>
        <taxon>Lyophyllaceae</taxon>
        <taxon>Hypsizygus</taxon>
    </lineage>
</organism>
<dbReference type="PROSITE" id="PS51873">
    <property type="entry name" value="TRIAD"/>
    <property type="match status" value="1"/>
</dbReference>
<dbReference type="Proteomes" id="UP000076154">
    <property type="component" value="Unassembled WGS sequence"/>
</dbReference>
<keyword evidence="3" id="KW-0479">Metal-binding</keyword>
<dbReference type="InParanoid" id="A0A369JFN5"/>
<evidence type="ECO:0000256" key="4">
    <source>
        <dbReference type="ARBA" id="ARBA00022737"/>
    </source>
</evidence>
<keyword evidence="5" id="KW-0863">Zinc-finger</keyword>
<keyword evidence="4" id="KW-0677">Repeat</keyword>
<dbReference type="InterPro" id="IPR044066">
    <property type="entry name" value="TRIAD_supradom"/>
</dbReference>
<dbReference type="AlphaFoldDB" id="A0A369JFN5"/>
<dbReference type="OrthoDB" id="10009520at2759"/>
<evidence type="ECO:0000256" key="7">
    <source>
        <dbReference type="ARBA" id="ARBA00022833"/>
    </source>
</evidence>
<dbReference type="CDD" id="cd20339">
    <property type="entry name" value="BRcat_RBR_RNF216"/>
    <property type="match status" value="1"/>
</dbReference>
<keyword evidence="2" id="KW-0808">Transferase</keyword>
<feature type="region of interest" description="Disordered" evidence="8">
    <location>
        <begin position="672"/>
        <end position="714"/>
    </location>
</feature>
<evidence type="ECO:0000256" key="2">
    <source>
        <dbReference type="ARBA" id="ARBA00022679"/>
    </source>
</evidence>
<dbReference type="InterPro" id="IPR047545">
    <property type="entry name" value="BRcat_RBR_RNF216"/>
</dbReference>
<sequence length="798" mass="89304">MSHYVDKLFSQVLASASPPPTSPAAPIPTSTKSNSQQDFNTVLTNGAVHPEDFLEDQPAACFYRKHPKRASFKGLHPIHALLPKQKHKKNLPWMMTHSPSLPTAGPPHPPDVDDDILGHLQLQYPELAESHEILSEEEAVSYASQFLNVVRHDDGPTPHSLLTETTITPSHYPIAEDILIKDTCGMGATTRNSDEGKRKYIDDSHHEDLKYNREIQVFYSGKRVKIDYLDTSGSHNKGTDYFALSLLQSDFPCIPETYLWSKFKSFRSFYAPTHLYILEQEKRREEQLRNNQKLALPYVPNLTPFQPVYNGKERALYDVDFDQERLWLMEEITWREHLSAIVGIPGPSLDTGLQVRDIGRRVLTGQESAYDVSAELNGRLSDAGGNAVKITETNFVEKDQAATGEGGNVEVQCGCCADTFLPAEMVPCLQEHLFCAECLNKHAANALSTGNPYLKCMNTHGCQASFSASVLRGCLSERMIDHLEWLEQRHQIEMAGLKLKKCPFCDWGCIVGDESVELFHCGNTDVCGVISCGMCERENHLPKTCEEFEGGKKLEVRHVIEEAMTNALKRNCPGCNKPFIKEEGCNKISCRSCRTLSCYICRNIITGYEHFDPTPPGQLRTERYAGMCWLWDETDERHANEVAEAGARALEEYTRNNPDCDLSDIEAELSIRPHNSSPHSTDAPAQGRPLQHGPQRRPPSPPAPSPMIVDQPTPTPNFFVGVRVSAAHHQLIRNITNVPILQRQQEEQIAEILRRGGTNEVAISADEVVNAQQWLYQIMAQLEDIMRSIQGNGGGVAV</sequence>
<evidence type="ECO:0000256" key="3">
    <source>
        <dbReference type="ARBA" id="ARBA00022723"/>
    </source>
</evidence>
<evidence type="ECO:0000313" key="10">
    <source>
        <dbReference type="EMBL" id="RDB18234.1"/>
    </source>
</evidence>
<dbReference type="CDD" id="cd20353">
    <property type="entry name" value="Rcat_RBR_RNF216"/>
    <property type="match status" value="1"/>
</dbReference>
<dbReference type="Pfam" id="PF26200">
    <property type="entry name" value="Rcat_RNF216"/>
    <property type="match status" value="1"/>
</dbReference>
<comment type="caution">
    <text evidence="10">The sequence shown here is derived from an EMBL/GenBank/DDBJ whole genome shotgun (WGS) entry which is preliminary data.</text>
</comment>
<dbReference type="GO" id="GO:0008270">
    <property type="term" value="F:zinc ion binding"/>
    <property type="evidence" value="ECO:0007669"/>
    <property type="project" value="UniProtKB-KW"/>
</dbReference>
<dbReference type="STRING" id="39966.A0A369JFN5"/>
<feature type="compositionally biased region" description="Pro residues" evidence="8">
    <location>
        <begin position="696"/>
        <end position="705"/>
    </location>
</feature>
<gene>
    <name evidence="10" type="ORF">Hypma_000626</name>
</gene>
<name>A0A369JFN5_HYPMA</name>
<feature type="compositionally biased region" description="Pro residues" evidence="8">
    <location>
        <begin position="17"/>
        <end position="26"/>
    </location>
</feature>
<dbReference type="PANTHER" id="PTHR22770">
    <property type="entry name" value="UBIQUITIN CONJUGATING ENZYME 7 INTERACTING PROTEIN-RELATED"/>
    <property type="match status" value="1"/>
</dbReference>